<proteinExistence type="inferred from homology"/>
<evidence type="ECO:0000256" key="6">
    <source>
        <dbReference type="ARBA" id="ARBA00023034"/>
    </source>
</evidence>
<dbReference type="InterPro" id="IPR007255">
    <property type="entry name" value="COG8"/>
</dbReference>
<keyword evidence="6" id="KW-0333">Golgi apparatus</keyword>
<keyword evidence="7" id="KW-0472">Membrane</keyword>
<keyword evidence="10" id="KW-1185">Reference proteome</keyword>
<dbReference type="PANTHER" id="PTHR21311">
    <property type="entry name" value="CONSERVED OLIGOMERIC GOLGI COMPLEX COMPONENT 8"/>
    <property type="match status" value="1"/>
</dbReference>
<evidence type="ECO:0000256" key="8">
    <source>
        <dbReference type="ARBA" id="ARBA00031347"/>
    </source>
</evidence>
<accession>A0AAV8UV89</accession>
<organism evidence="9 10">
    <name type="scientific">Rhodosorus marinus</name>
    <dbReference type="NCBI Taxonomy" id="101924"/>
    <lineage>
        <taxon>Eukaryota</taxon>
        <taxon>Rhodophyta</taxon>
        <taxon>Stylonematophyceae</taxon>
        <taxon>Stylonematales</taxon>
        <taxon>Stylonemataceae</taxon>
        <taxon>Rhodosorus</taxon>
    </lineage>
</organism>
<dbReference type="GO" id="GO:0006891">
    <property type="term" value="P:intra-Golgi vesicle-mediated transport"/>
    <property type="evidence" value="ECO:0007669"/>
    <property type="project" value="TreeGrafter"/>
</dbReference>
<comment type="subcellular location">
    <subcellularLocation>
        <location evidence="1">Golgi apparatus membrane</location>
        <topology evidence="1">Peripheral membrane protein</topology>
    </subcellularLocation>
</comment>
<dbReference type="SUPFAM" id="SSF74788">
    <property type="entry name" value="Cullin repeat-like"/>
    <property type="match status" value="1"/>
</dbReference>
<keyword evidence="5" id="KW-0653">Protein transport</keyword>
<dbReference type="GO" id="GO:0015031">
    <property type="term" value="P:protein transport"/>
    <property type="evidence" value="ECO:0007669"/>
    <property type="project" value="UniProtKB-KW"/>
</dbReference>
<evidence type="ECO:0000256" key="3">
    <source>
        <dbReference type="ARBA" id="ARBA00020983"/>
    </source>
</evidence>
<evidence type="ECO:0000256" key="2">
    <source>
        <dbReference type="ARBA" id="ARBA00006419"/>
    </source>
</evidence>
<protein>
    <recommendedName>
        <fullName evidence="3">Conserved oligomeric Golgi complex subunit 8</fullName>
    </recommendedName>
    <alternativeName>
        <fullName evidence="8">Component of oligomeric Golgi complex 8</fullName>
    </alternativeName>
</protein>
<dbReference type="Proteomes" id="UP001157974">
    <property type="component" value="Unassembled WGS sequence"/>
</dbReference>
<keyword evidence="4" id="KW-0813">Transport</keyword>
<evidence type="ECO:0000313" key="9">
    <source>
        <dbReference type="EMBL" id="KAJ8906460.1"/>
    </source>
</evidence>
<dbReference type="EMBL" id="JAMWBK010000003">
    <property type="protein sequence ID" value="KAJ8906460.1"/>
    <property type="molecule type" value="Genomic_DNA"/>
</dbReference>
<evidence type="ECO:0000256" key="1">
    <source>
        <dbReference type="ARBA" id="ARBA00004395"/>
    </source>
</evidence>
<sequence length="523" mass="59097">MAELLTDTKEVRESIRELLFTECSEEVQEDLLGWEELDSYAEELCSFGVERLSREPDVLAGEYSRIQKQLQDVACSNYRALIDSFESSGAVRDGVSDVKIHLKSLLETAPKLSDTVRRFSRDATEAESHRQAKLKILNEYPRILETLEIPQLMLSLVRSELHDEALELMAYTRKLSRNYPHVLEIQKVVSEVDEITTIMVNQLLMLLRSSIQLPMCLRVVSYLRRVQYYNEEGIRRVFLQYRGNWMRSALQSTAAPSAQGLLERVSDDTRAMIFEIATQYRAVFLDEHDGQHDTGLSILHDWIAQSIENYISTVESALKDIKDGAGLATVLQQSMYCGQSLGRVGADFRPLLGPLFENAVERIYTSSLEVALQRFRAMTSDYNWPNKGNSTQVAETNRRFEANGGQLSPPLEILEHSPLAVFTNGLLAAHNELRFCCPLSLERRLSKILETTLLGCVQVMRDVGGENGLFLSEEESVSFADMVKIYKDSAAPYTVRCLEKCLGQKSSADLDLVVKDAESLLPN</sequence>
<dbReference type="GO" id="GO:0017119">
    <property type="term" value="C:Golgi transport complex"/>
    <property type="evidence" value="ECO:0007669"/>
    <property type="project" value="InterPro"/>
</dbReference>
<dbReference type="AlphaFoldDB" id="A0AAV8UV89"/>
<dbReference type="Pfam" id="PF04124">
    <property type="entry name" value="Dor1"/>
    <property type="match status" value="1"/>
</dbReference>
<evidence type="ECO:0000256" key="5">
    <source>
        <dbReference type="ARBA" id="ARBA00022927"/>
    </source>
</evidence>
<gene>
    <name evidence="9" type="ORF">NDN08_002953</name>
</gene>
<evidence type="ECO:0000256" key="4">
    <source>
        <dbReference type="ARBA" id="ARBA00022448"/>
    </source>
</evidence>
<comment type="caution">
    <text evidence="9">The sequence shown here is derived from an EMBL/GenBank/DDBJ whole genome shotgun (WGS) entry which is preliminary data.</text>
</comment>
<reference evidence="9 10" key="1">
    <citation type="journal article" date="2023" name="Nat. Commun.">
        <title>Origin of minicircular mitochondrial genomes in red algae.</title>
        <authorList>
            <person name="Lee Y."/>
            <person name="Cho C.H."/>
            <person name="Lee Y.M."/>
            <person name="Park S.I."/>
            <person name="Yang J.H."/>
            <person name="West J.A."/>
            <person name="Bhattacharya D."/>
            <person name="Yoon H.S."/>
        </authorList>
    </citation>
    <scope>NUCLEOTIDE SEQUENCE [LARGE SCALE GENOMIC DNA]</scope>
    <source>
        <strain evidence="9 10">CCMP1338</strain>
        <tissue evidence="9">Whole cell</tissue>
    </source>
</reference>
<dbReference type="PANTHER" id="PTHR21311:SF0">
    <property type="entry name" value="CONSERVED OLIGOMERIC GOLGI COMPLEX SUBUNIT 8"/>
    <property type="match status" value="1"/>
</dbReference>
<comment type="similarity">
    <text evidence="2">Belongs to the COG8 family.</text>
</comment>
<evidence type="ECO:0000313" key="10">
    <source>
        <dbReference type="Proteomes" id="UP001157974"/>
    </source>
</evidence>
<dbReference type="InterPro" id="IPR016159">
    <property type="entry name" value="Cullin_repeat-like_dom_sf"/>
</dbReference>
<evidence type="ECO:0000256" key="7">
    <source>
        <dbReference type="ARBA" id="ARBA00023136"/>
    </source>
</evidence>
<dbReference type="GO" id="GO:0000139">
    <property type="term" value="C:Golgi membrane"/>
    <property type="evidence" value="ECO:0007669"/>
    <property type="project" value="UniProtKB-SubCell"/>
</dbReference>
<name>A0AAV8UV89_9RHOD</name>